<name>A0ACB8T1Z7_9AGAM</name>
<evidence type="ECO:0000313" key="2">
    <source>
        <dbReference type="Proteomes" id="UP000814140"/>
    </source>
</evidence>
<dbReference type="Proteomes" id="UP000814140">
    <property type="component" value="Unassembled WGS sequence"/>
</dbReference>
<dbReference type="EMBL" id="MU277207">
    <property type="protein sequence ID" value="KAI0062538.1"/>
    <property type="molecule type" value="Genomic_DNA"/>
</dbReference>
<accession>A0ACB8T1Z7</accession>
<comment type="caution">
    <text evidence="1">The sequence shown here is derived from an EMBL/GenBank/DDBJ whole genome shotgun (WGS) entry which is preliminary data.</text>
</comment>
<reference evidence="1" key="1">
    <citation type="submission" date="2021-03" db="EMBL/GenBank/DDBJ databases">
        <authorList>
            <consortium name="DOE Joint Genome Institute"/>
            <person name="Ahrendt S."/>
            <person name="Looney B.P."/>
            <person name="Miyauchi S."/>
            <person name="Morin E."/>
            <person name="Drula E."/>
            <person name="Courty P.E."/>
            <person name="Chicoki N."/>
            <person name="Fauchery L."/>
            <person name="Kohler A."/>
            <person name="Kuo A."/>
            <person name="Labutti K."/>
            <person name="Pangilinan J."/>
            <person name="Lipzen A."/>
            <person name="Riley R."/>
            <person name="Andreopoulos W."/>
            <person name="He G."/>
            <person name="Johnson J."/>
            <person name="Barry K.W."/>
            <person name="Grigoriev I.V."/>
            <person name="Nagy L."/>
            <person name="Hibbett D."/>
            <person name="Henrissat B."/>
            <person name="Matheny P.B."/>
            <person name="Labbe J."/>
            <person name="Martin F."/>
        </authorList>
    </citation>
    <scope>NUCLEOTIDE SEQUENCE</scope>
    <source>
        <strain evidence="1">HHB10654</strain>
    </source>
</reference>
<keyword evidence="2" id="KW-1185">Reference proteome</keyword>
<gene>
    <name evidence="1" type="ORF">BV25DRAFT_1838357</name>
</gene>
<sequence>MERSAASPIYIYIHDIHIFKRMVQYRRLCFQALRNDMPRIRELFVRCLDTSFASHIVECMQLQCAPLLEHFDALELDLSGAALFREVPLQLRSMRISSCDFLVTSQLLQAPLLETFELLHSSLSQPMELFALLCQKPHLTSLSLTNIFDWPPSTGETLPAFQFKHLRSLLVADEVSVVVQTMRCVHIPPSSDLELRCLVDASDGAPGWEECISMNAPQLRQIASDHVSRAIASGGCGFTLTLPSSQDLPGRVHVSIAWFNEGGIDPLAISRLLEIMPALQTVRMLEIRHPGLGDGQQWPRIAQQVPQTEQIHVEGQATYGLAEALDASSSEDMFPQLKSIHIEHTSFEANAAPPETDSDAIDAQPSKHLHWKPLVDILVDGLYRRAAAGNQVHLVLRNCGISRETVVVLRHRVGEGVVDWDEHEA</sequence>
<organism evidence="1 2">
    <name type="scientific">Artomyces pyxidatus</name>
    <dbReference type="NCBI Taxonomy" id="48021"/>
    <lineage>
        <taxon>Eukaryota</taxon>
        <taxon>Fungi</taxon>
        <taxon>Dikarya</taxon>
        <taxon>Basidiomycota</taxon>
        <taxon>Agaricomycotina</taxon>
        <taxon>Agaricomycetes</taxon>
        <taxon>Russulales</taxon>
        <taxon>Auriscalpiaceae</taxon>
        <taxon>Artomyces</taxon>
    </lineage>
</organism>
<reference evidence="1" key="2">
    <citation type="journal article" date="2022" name="New Phytol.">
        <title>Evolutionary transition to the ectomycorrhizal habit in the genomes of a hyperdiverse lineage of mushroom-forming fungi.</title>
        <authorList>
            <person name="Looney B."/>
            <person name="Miyauchi S."/>
            <person name="Morin E."/>
            <person name="Drula E."/>
            <person name="Courty P.E."/>
            <person name="Kohler A."/>
            <person name="Kuo A."/>
            <person name="LaButti K."/>
            <person name="Pangilinan J."/>
            <person name="Lipzen A."/>
            <person name="Riley R."/>
            <person name="Andreopoulos W."/>
            <person name="He G."/>
            <person name="Johnson J."/>
            <person name="Nolan M."/>
            <person name="Tritt A."/>
            <person name="Barry K.W."/>
            <person name="Grigoriev I.V."/>
            <person name="Nagy L.G."/>
            <person name="Hibbett D."/>
            <person name="Henrissat B."/>
            <person name="Matheny P.B."/>
            <person name="Labbe J."/>
            <person name="Martin F.M."/>
        </authorList>
    </citation>
    <scope>NUCLEOTIDE SEQUENCE</scope>
    <source>
        <strain evidence="1">HHB10654</strain>
    </source>
</reference>
<proteinExistence type="predicted"/>
<protein>
    <submittedName>
        <fullName evidence="1">Uncharacterized protein</fullName>
    </submittedName>
</protein>
<evidence type="ECO:0000313" key="1">
    <source>
        <dbReference type="EMBL" id="KAI0062538.1"/>
    </source>
</evidence>